<dbReference type="InterPro" id="IPR050832">
    <property type="entry name" value="Bact_Acetyltransf"/>
</dbReference>
<accession>A0A3L9LCI1</accession>
<dbReference type="AlphaFoldDB" id="A0A3L9LCI1"/>
<dbReference type="Proteomes" id="UP000277871">
    <property type="component" value="Unassembled WGS sequence"/>
</dbReference>
<evidence type="ECO:0000256" key="1">
    <source>
        <dbReference type="ARBA" id="ARBA00022679"/>
    </source>
</evidence>
<evidence type="ECO:0000259" key="3">
    <source>
        <dbReference type="PROSITE" id="PS51186"/>
    </source>
</evidence>
<keyword evidence="1 4" id="KW-0808">Transferase</keyword>
<dbReference type="PROSITE" id="PS51186">
    <property type="entry name" value="GNAT"/>
    <property type="match status" value="1"/>
</dbReference>
<dbReference type="Gene3D" id="3.40.630.30">
    <property type="match status" value="1"/>
</dbReference>
<evidence type="ECO:0000313" key="5">
    <source>
        <dbReference type="Proteomes" id="UP000277871"/>
    </source>
</evidence>
<reference evidence="4 5" key="1">
    <citation type="submission" date="2018-10" db="EMBL/GenBank/DDBJ databases">
        <title>Kocuria tytonicola, new bacteria from the preen glands of American barn owls (Tyto furcata).</title>
        <authorList>
            <person name="Braun M.S."/>
            <person name="Wang E."/>
            <person name="Zimmermann S."/>
            <person name="Boutin S."/>
            <person name="Wagner H."/>
            <person name="Wink M."/>
        </authorList>
    </citation>
    <scope>NUCLEOTIDE SEQUENCE [LARGE SCALE GENOMIC DNA]</scope>
    <source>
        <strain evidence="4 5">473</strain>
    </source>
</reference>
<keyword evidence="5" id="KW-1185">Reference proteome</keyword>
<name>A0A3L9LCI1_9MICC</name>
<dbReference type="RefSeq" id="WP_121864102.1">
    <property type="nucleotide sequence ID" value="NZ_RDEX01000001.1"/>
</dbReference>
<evidence type="ECO:0000313" key="4">
    <source>
        <dbReference type="EMBL" id="RLY94152.1"/>
    </source>
</evidence>
<dbReference type="PANTHER" id="PTHR43877:SF2">
    <property type="entry name" value="AMINOALKYLPHOSPHONATE N-ACETYLTRANSFERASE-RELATED"/>
    <property type="match status" value="1"/>
</dbReference>
<dbReference type="PANTHER" id="PTHR43877">
    <property type="entry name" value="AMINOALKYLPHOSPHONATE N-ACETYLTRANSFERASE-RELATED-RELATED"/>
    <property type="match status" value="1"/>
</dbReference>
<dbReference type="InterPro" id="IPR000182">
    <property type="entry name" value="GNAT_dom"/>
</dbReference>
<dbReference type="CDD" id="cd04301">
    <property type="entry name" value="NAT_SF"/>
    <property type="match status" value="1"/>
</dbReference>
<dbReference type="SUPFAM" id="SSF55729">
    <property type="entry name" value="Acyl-CoA N-acyltransferases (Nat)"/>
    <property type="match status" value="1"/>
</dbReference>
<dbReference type="Pfam" id="PF00583">
    <property type="entry name" value="Acetyltransf_1"/>
    <property type="match status" value="1"/>
</dbReference>
<evidence type="ECO:0000256" key="2">
    <source>
        <dbReference type="ARBA" id="ARBA00023315"/>
    </source>
</evidence>
<gene>
    <name evidence="4" type="ORF">EAE32_02710</name>
</gene>
<dbReference type="GO" id="GO:0016747">
    <property type="term" value="F:acyltransferase activity, transferring groups other than amino-acyl groups"/>
    <property type="evidence" value="ECO:0007669"/>
    <property type="project" value="InterPro"/>
</dbReference>
<dbReference type="InterPro" id="IPR016181">
    <property type="entry name" value="Acyl_CoA_acyltransferase"/>
</dbReference>
<dbReference type="EMBL" id="RDEX01000001">
    <property type="protein sequence ID" value="RLY94152.1"/>
    <property type="molecule type" value="Genomic_DNA"/>
</dbReference>
<feature type="domain" description="N-acetyltransferase" evidence="3">
    <location>
        <begin position="7"/>
        <end position="156"/>
    </location>
</feature>
<proteinExistence type="predicted"/>
<protein>
    <submittedName>
        <fullName evidence="4">GNAT family N-acetyltransferase</fullName>
    </submittedName>
</protein>
<organism evidence="4 5">
    <name type="scientific">Kocuria tytonicola</name>
    <dbReference type="NCBI Taxonomy" id="2055946"/>
    <lineage>
        <taxon>Bacteria</taxon>
        <taxon>Bacillati</taxon>
        <taxon>Actinomycetota</taxon>
        <taxon>Actinomycetes</taxon>
        <taxon>Micrococcales</taxon>
        <taxon>Micrococcaceae</taxon>
        <taxon>Kocuria</taxon>
    </lineage>
</organism>
<comment type="caution">
    <text evidence="4">The sequence shown here is derived from an EMBL/GenBank/DDBJ whole genome shotgun (WGS) entry which is preliminary data.</text>
</comment>
<sequence>MSDVTLTTCRRASEQDVEALVALRAEMFRAMGTQNIDGPWVSAARSWFAERIHDPAFGIFVVASGGSVVACSVAAIRDAAPSPGNPHGRDVLISNVCTFPEYRGSGYGRRAFSAALEWAHRTGVPRAELMATAAGRGMYARAGFAETTFPAMRADI</sequence>
<keyword evidence="2" id="KW-0012">Acyltransferase</keyword>